<sequence>MKETMKCVSHQQASKLLHNKFIVVLGDSIQRAVYKDLVLLLQKDKYLSLKQLKTKGEMSFEEDCLVEGGCKSLMHNGTGYREVRQYQSDHHLVRFYFVTRIYSSYMKSILEDFRNGLKPDVLIVNSCVWDISRYNSIWLDTYKENLHTFFSELRGILPEETLVIWNITMPLGERINGGFLVQEIEHKASHLRYDVIDANFFSGTLADAYGMDALDLHFHFRFSLQHRTKDGVHWNALAHRKITSLLLQHFAQAWGVILPCPLKTIELSEITAQQPTNENATKPEGVKRAKRAKRDSYNYQNTSNVWDRLQPMGGYHHGYRQESWNDSFSFGYMNTENIPPPPPPPPPSPPHLSYNRHGQFRSGYQFRSPHHVDPYYETHHHQYVMRNRHTRHIYAPYTQHRPTAGQGGHYY</sequence>
<evidence type="ECO:0000256" key="1">
    <source>
        <dbReference type="ARBA" id="ARBA00037957"/>
    </source>
</evidence>
<protein>
    <recommendedName>
        <fullName evidence="5">Family with sequence similarity 113</fullName>
    </recommendedName>
</protein>
<dbReference type="EMBL" id="JBIYXZ010002085">
    <property type="protein sequence ID" value="KAL3046590.1"/>
    <property type="molecule type" value="Genomic_DNA"/>
</dbReference>
<feature type="region of interest" description="Disordered" evidence="2">
    <location>
        <begin position="331"/>
        <end position="357"/>
    </location>
</feature>
<evidence type="ECO:0000313" key="4">
    <source>
        <dbReference type="Proteomes" id="UP001619887"/>
    </source>
</evidence>
<accession>A0ABD2FYB3</accession>
<dbReference type="InterPro" id="IPR036514">
    <property type="entry name" value="SGNH_hydro_sf"/>
</dbReference>
<feature type="compositionally biased region" description="Pro residues" evidence="2">
    <location>
        <begin position="338"/>
        <end position="350"/>
    </location>
</feature>
<organism evidence="3 4">
    <name type="scientific">Pagothenia borchgrevinki</name>
    <name type="common">Bald rockcod</name>
    <name type="synonym">Trematomus borchgrevinki</name>
    <dbReference type="NCBI Taxonomy" id="8213"/>
    <lineage>
        <taxon>Eukaryota</taxon>
        <taxon>Metazoa</taxon>
        <taxon>Chordata</taxon>
        <taxon>Craniata</taxon>
        <taxon>Vertebrata</taxon>
        <taxon>Euteleostomi</taxon>
        <taxon>Actinopterygii</taxon>
        <taxon>Neopterygii</taxon>
        <taxon>Teleostei</taxon>
        <taxon>Neoteleostei</taxon>
        <taxon>Acanthomorphata</taxon>
        <taxon>Eupercaria</taxon>
        <taxon>Perciformes</taxon>
        <taxon>Notothenioidei</taxon>
        <taxon>Nototheniidae</taxon>
        <taxon>Pagothenia</taxon>
    </lineage>
</organism>
<dbReference type="SUPFAM" id="SSF52266">
    <property type="entry name" value="SGNH hydrolase"/>
    <property type="match status" value="1"/>
</dbReference>
<dbReference type="Proteomes" id="UP001619887">
    <property type="component" value="Unassembled WGS sequence"/>
</dbReference>
<dbReference type="Gene3D" id="3.40.50.1110">
    <property type="entry name" value="SGNH hydrolase"/>
    <property type="match status" value="1"/>
</dbReference>
<dbReference type="PANTHER" id="PTHR14469">
    <property type="entry name" value="SARCOMA ANTIGEN NY-SAR-23"/>
    <property type="match status" value="1"/>
</dbReference>
<keyword evidence="4" id="KW-1185">Reference proteome</keyword>
<proteinExistence type="inferred from homology"/>
<evidence type="ECO:0000256" key="2">
    <source>
        <dbReference type="SAM" id="MobiDB-lite"/>
    </source>
</evidence>
<dbReference type="AlphaFoldDB" id="A0ABD2FYB3"/>
<feature type="region of interest" description="Disordered" evidence="2">
    <location>
        <begin position="274"/>
        <end position="294"/>
    </location>
</feature>
<evidence type="ECO:0008006" key="5">
    <source>
        <dbReference type="Google" id="ProtNLM"/>
    </source>
</evidence>
<dbReference type="PANTHER" id="PTHR14469:SF0">
    <property type="entry name" value="FAMILY WITH SEQUENCE SIMILARITY 113"/>
    <property type="match status" value="1"/>
</dbReference>
<name>A0ABD2FYB3_PAGBO</name>
<reference evidence="3 4" key="2">
    <citation type="journal article" date="2024" name="G3 (Bethesda)">
        <title>The genome of the cryopelagic Antarctic bald notothen, Trematomus borchgrevinki.</title>
        <authorList>
            <person name="Rayamajhi N."/>
            <person name="Rivera-Colon A.G."/>
            <person name="Minhas B.F."/>
            <person name="Cheng C.C."/>
            <person name="Catchen J.M."/>
        </authorList>
    </citation>
    <scope>NUCLEOTIDE SEQUENCE [LARGE SCALE GENOMIC DNA]</scope>
    <source>
        <strain evidence="3">AGRC-2024</strain>
    </source>
</reference>
<evidence type="ECO:0000313" key="3">
    <source>
        <dbReference type="EMBL" id="KAL3046590.1"/>
    </source>
</evidence>
<reference evidence="3 4" key="1">
    <citation type="journal article" date="2022" name="G3 (Bethesda)">
        <title>Evaluating Illumina-, Nanopore-, and PacBio-based genome assembly strategies with the bald notothen, Trematomus borchgrevinki.</title>
        <authorList>
            <person name="Rayamajhi N."/>
            <person name="Cheng C.C."/>
            <person name="Catchen J.M."/>
        </authorList>
    </citation>
    <scope>NUCLEOTIDE SEQUENCE [LARGE SCALE GENOMIC DNA]</scope>
    <source>
        <strain evidence="3">AGRC-2024</strain>
    </source>
</reference>
<comment type="similarity">
    <text evidence="1">Belongs to the PC-esterase family.</text>
</comment>
<gene>
    <name evidence="3" type="ORF">OYC64_004555</name>
</gene>
<comment type="caution">
    <text evidence="3">The sequence shown here is derived from an EMBL/GenBank/DDBJ whole genome shotgun (WGS) entry which is preliminary data.</text>
</comment>